<dbReference type="CDD" id="cd06260">
    <property type="entry name" value="DUF820-like"/>
    <property type="match status" value="1"/>
</dbReference>
<dbReference type="InterPro" id="IPR008538">
    <property type="entry name" value="Uma2"/>
</dbReference>
<feature type="domain" description="Putative restriction endonuclease" evidence="1">
    <location>
        <begin position="19"/>
        <end position="185"/>
    </location>
</feature>
<dbReference type="SUPFAM" id="SSF52980">
    <property type="entry name" value="Restriction endonuclease-like"/>
    <property type="match status" value="1"/>
</dbReference>
<dbReference type="Pfam" id="PF05685">
    <property type="entry name" value="Uma2"/>
    <property type="match status" value="1"/>
</dbReference>
<dbReference type="InterPro" id="IPR012296">
    <property type="entry name" value="Nuclease_put_TT1808"/>
</dbReference>
<evidence type="ECO:0000313" key="2">
    <source>
        <dbReference type="EMBL" id="BAL56330.1"/>
    </source>
</evidence>
<dbReference type="EMBL" id="AP011743">
    <property type="protein sequence ID" value="BAL56330.1"/>
    <property type="molecule type" value="Genomic_DNA"/>
</dbReference>
<sequence length="207" mass="24717">MREEEEKHYEALPPSMSAEEFLSWCDTTAWAEWVDGQVVTLPREPWLYHELRDFLMALVRIFVEQHELGIAVSAPFPIWLGQELSIRMPDLFFLTRERREQLRETHLEGPPDMIVEIVSPESGPRDRGEKFYEYEEAGVYEYWLIDPTRHQAEFYRLQDNGYYQWVFPDAMGVFRSEAVPDFTLKIEWLWQESRPTLVTALRELKLI</sequence>
<gene>
    <name evidence="2" type="ORF">HGMM_F36B04C33</name>
</gene>
<dbReference type="PANTHER" id="PTHR34107">
    <property type="entry name" value="SLL0198 PROTEIN-RELATED"/>
    <property type="match status" value="1"/>
</dbReference>
<dbReference type="Gene3D" id="3.90.1570.10">
    <property type="entry name" value="tt1808, chain A"/>
    <property type="match status" value="1"/>
</dbReference>
<dbReference type="AlphaFoldDB" id="H5SJJ4"/>
<accession>H5SJJ4</accession>
<dbReference type="InterPro" id="IPR011335">
    <property type="entry name" value="Restrct_endonuc-II-like"/>
</dbReference>
<reference evidence="2" key="1">
    <citation type="journal article" date="2005" name="Environ. Microbiol.">
        <title>Genetic and functional properties of uncultivated thermophilic crenarchaeotes from a subsurface gold mine as revealed by analysis of genome fragments.</title>
        <authorList>
            <person name="Nunoura T."/>
            <person name="Hirayama H."/>
            <person name="Takami H."/>
            <person name="Oida H."/>
            <person name="Nishi S."/>
            <person name="Shimamura S."/>
            <person name="Suzuki Y."/>
            <person name="Inagaki F."/>
            <person name="Takai K."/>
            <person name="Nealson K.H."/>
            <person name="Horikoshi K."/>
        </authorList>
    </citation>
    <scope>NUCLEOTIDE SEQUENCE</scope>
</reference>
<dbReference type="PANTHER" id="PTHR34107:SF4">
    <property type="entry name" value="SLL1222 PROTEIN"/>
    <property type="match status" value="1"/>
</dbReference>
<proteinExistence type="predicted"/>
<protein>
    <submittedName>
        <fullName evidence="2">Hypothetical conserved protein</fullName>
    </submittedName>
</protein>
<organism evidence="2">
    <name type="scientific">uncultured Acetothermia bacterium</name>
    <dbReference type="NCBI Taxonomy" id="236499"/>
    <lineage>
        <taxon>Bacteria</taxon>
        <taxon>Candidatus Bipolaricaulota</taxon>
        <taxon>environmental samples</taxon>
    </lineage>
</organism>
<evidence type="ECO:0000259" key="1">
    <source>
        <dbReference type="Pfam" id="PF05685"/>
    </source>
</evidence>
<name>H5SJJ4_9BACT</name>
<reference evidence="2" key="2">
    <citation type="journal article" date="2012" name="PLoS ONE">
        <title>A Deeply Branching Thermophilic Bacterium with an Ancient Acetyl-CoA Pathway Dominates a Subsurface Ecosystem.</title>
        <authorList>
            <person name="Takami H."/>
            <person name="Noguchi H."/>
            <person name="Takaki Y."/>
            <person name="Uchiyama I."/>
            <person name="Toyoda A."/>
            <person name="Nishi S."/>
            <person name="Chee G.-J."/>
            <person name="Arai W."/>
            <person name="Nunoura T."/>
            <person name="Itoh T."/>
            <person name="Hattori M."/>
            <person name="Takai K."/>
        </authorList>
    </citation>
    <scope>NUCLEOTIDE SEQUENCE</scope>
</reference>